<feature type="compositionally biased region" description="Basic and acidic residues" evidence="1">
    <location>
        <begin position="1046"/>
        <end position="1058"/>
    </location>
</feature>
<dbReference type="Proteomes" id="UP000034794">
    <property type="component" value="Unassembled WGS sequence"/>
</dbReference>
<dbReference type="CDD" id="cd01127">
    <property type="entry name" value="TrwB_TraG_TraD_VirD4"/>
    <property type="match status" value="1"/>
</dbReference>
<dbReference type="InterPro" id="IPR019476">
    <property type="entry name" value="T4SS_TraD_DNA-bd"/>
</dbReference>
<organism evidence="3 4">
    <name type="scientific">Candidatus Collierbacteria bacterium GW2011_GWA2_46_26</name>
    <dbReference type="NCBI Taxonomy" id="1618381"/>
    <lineage>
        <taxon>Bacteria</taxon>
        <taxon>Candidatus Collieribacteriota</taxon>
    </lineage>
</organism>
<gene>
    <name evidence="3" type="ORF">UX47_C0007G0005</name>
</gene>
<dbReference type="PANTHER" id="PTHR30121:SF11">
    <property type="entry name" value="AAA+ ATPASE DOMAIN-CONTAINING PROTEIN"/>
    <property type="match status" value="1"/>
</dbReference>
<dbReference type="InterPro" id="IPR015797">
    <property type="entry name" value="NUDIX_hydrolase-like_dom_sf"/>
</dbReference>
<dbReference type="PATRIC" id="fig|1618381.3.peg.753"/>
<dbReference type="InterPro" id="IPR058441">
    <property type="entry name" value="DUF8128"/>
</dbReference>
<evidence type="ECO:0000256" key="1">
    <source>
        <dbReference type="SAM" id="MobiDB-lite"/>
    </source>
</evidence>
<name>A0A0G1PJ37_9BACT</name>
<dbReference type="SUPFAM" id="SSF55811">
    <property type="entry name" value="Nudix"/>
    <property type="match status" value="1"/>
</dbReference>
<evidence type="ECO:0000259" key="2">
    <source>
        <dbReference type="PROSITE" id="PS51462"/>
    </source>
</evidence>
<proteinExistence type="predicted"/>
<feature type="compositionally biased region" description="Basic and acidic residues" evidence="1">
    <location>
        <begin position="764"/>
        <end position="777"/>
    </location>
</feature>
<protein>
    <recommendedName>
        <fullName evidence="2">Nudix hydrolase domain-containing protein</fullName>
    </recommendedName>
</protein>
<sequence length="1143" mass="126742">MALPKYSVLQIRPAKDSLTGQAAFIEFLASLRTALKSGFLDRLLGTYETICLEIVNLNQTTFFILACPERLEHLVRAQIAAQYPTALITPMKDYLSDWLNHGQTALGQLVLTGPSYLSLNNTLDDKVDQMASILGSLARIPAGQAGIIQICLFAAPKNWQKSARAQLEVVTPATATDAAKSKPSPYKAIIEKKLIYPAYSCDIRLATIAHDQQTSKQLLSQIAAAFGTYALSEGNSFKLKTPKHSGSLNKLRQMILDRSAKYANQYQYLNYGEITAMFHLPGVLLAPIKGIAWGKTLKGEAPTNLPVDENLPENERHLYNFFAKTEYKNHLAIFGMKKGIDRLRHTYILGKSGTGKSTLIGRMAINDIQHGEGVAFVDPHGDAAEVLLDYIPESRIDEVAYLDPSVPGISFWMNPLYVKNPAQGEMVASSIVSIFSKLYGNSWGPRLEYILRNTLLTLVYKPETTLADVPRILTNKDFREKECLIHVTDPILVNFWRDEYDKYSEKFQTEAIAPILNKVGQFVTSPTIRDIINHPKSTVDFEEMMNTGKIIILNLPQGKIGEDNAALLGAMFISQIQIAAMNRAHVAEEKRRDFFLYVDEFQNFATSSFVKILSEARKYRLGLILANQYIAQLPEEIQNAIFGNVGTVMSYVVGASDADRIVKELNNLYTADDLVGLGKYQLAMKMSVDSQMTQPFSSYGLPLPDTRTQQKEKVLAATYEKYYRKIEPMDMSQVTAIMTPAPKRYTEPPYIPKALREPSAAISDQKEATRSYEDTQRFNKPPFVSVSTSTTVPPKLPYQPQLPPTPALSKPNPFKIPPSGSPPVSSPPVVDRRGLPISPPTKPVDSIKPLTENRELRTEISTSTSLKEPSLEELDGLRKQGLRPSVVGCFLNNKKILLAYQKSFNQWTLPQGGVDNGKTIKETFFQEMGEEVTEDFIKTCSEDIKLVAVDKIEFPPSKQGLRDMVTDSDEPVVMKGKYYYFYTSDAQSTDITIGASEFDDIKWLNYDEAYKLIKETNSGGRLRTITNLLRVLMEKGLLSTNQPSKHGSEPEPKPERPKTNTSSGRYSPGESRNFQNGSFGSGPIAGDIRSQLHPASVVGGRPVSGPDGNSNSRTPSNSISESSTLGIDDSTKPSGDSTPPSAY</sequence>
<dbReference type="PROSITE" id="PS51462">
    <property type="entry name" value="NUDIX"/>
    <property type="match status" value="1"/>
</dbReference>
<dbReference type="Pfam" id="PF10412">
    <property type="entry name" value="TrwB_AAD_bind"/>
    <property type="match status" value="1"/>
</dbReference>
<dbReference type="Gene3D" id="3.90.79.10">
    <property type="entry name" value="Nucleoside Triphosphate Pyrophosphohydrolase"/>
    <property type="match status" value="1"/>
</dbReference>
<comment type="caution">
    <text evidence="3">The sequence shown here is derived from an EMBL/GenBank/DDBJ whole genome shotgun (WGS) entry which is preliminary data.</text>
</comment>
<accession>A0A0G1PJ37</accession>
<feature type="domain" description="Nudix hydrolase" evidence="2">
    <location>
        <begin position="881"/>
        <end position="1029"/>
    </location>
</feature>
<evidence type="ECO:0000313" key="3">
    <source>
        <dbReference type="EMBL" id="KKU32761.1"/>
    </source>
</evidence>
<evidence type="ECO:0000313" key="4">
    <source>
        <dbReference type="Proteomes" id="UP000034794"/>
    </source>
</evidence>
<dbReference type="InterPro" id="IPR051162">
    <property type="entry name" value="T4SS_component"/>
</dbReference>
<reference evidence="3 4" key="1">
    <citation type="journal article" date="2015" name="Nature">
        <title>rRNA introns, odd ribosomes, and small enigmatic genomes across a large radiation of phyla.</title>
        <authorList>
            <person name="Brown C.T."/>
            <person name="Hug L.A."/>
            <person name="Thomas B.C."/>
            <person name="Sharon I."/>
            <person name="Castelle C.J."/>
            <person name="Singh A."/>
            <person name="Wilkins M.J."/>
            <person name="Williams K.H."/>
            <person name="Banfield J.F."/>
        </authorList>
    </citation>
    <scope>NUCLEOTIDE SEQUENCE [LARGE SCALE GENOMIC DNA]</scope>
</reference>
<feature type="compositionally biased region" description="Pro residues" evidence="1">
    <location>
        <begin position="814"/>
        <end position="826"/>
    </location>
</feature>
<dbReference type="EMBL" id="LCMI01000007">
    <property type="protein sequence ID" value="KKU32761.1"/>
    <property type="molecule type" value="Genomic_DNA"/>
</dbReference>
<feature type="region of interest" description="Disordered" evidence="1">
    <location>
        <begin position="1038"/>
        <end position="1143"/>
    </location>
</feature>
<dbReference type="PANTHER" id="PTHR30121">
    <property type="entry name" value="UNCHARACTERIZED PROTEIN YJGR-RELATED"/>
    <property type="match status" value="1"/>
</dbReference>
<dbReference type="AlphaFoldDB" id="A0A0G1PJ37"/>
<feature type="region of interest" description="Disordered" evidence="1">
    <location>
        <begin position="748"/>
        <end position="868"/>
    </location>
</feature>
<dbReference type="Pfam" id="PF26449">
    <property type="entry name" value="DUF8128"/>
    <property type="match status" value="1"/>
</dbReference>
<feature type="compositionally biased region" description="Polar residues" evidence="1">
    <location>
        <begin position="1059"/>
        <end position="1078"/>
    </location>
</feature>
<dbReference type="InterPro" id="IPR000086">
    <property type="entry name" value="NUDIX_hydrolase_dom"/>
</dbReference>
<dbReference type="SUPFAM" id="SSF52540">
    <property type="entry name" value="P-loop containing nucleoside triphosphate hydrolases"/>
    <property type="match status" value="1"/>
</dbReference>
<feature type="compositionally biased region" description="Polar residues" evidence="1">
    <location>
        <begin position="1132"/>
        <end position="1143"/>
    </location>
</feature>
<dbReference type="InterPro" id="IPR027417">
    <property type="entry name" value="P-loop_NTPase"/>
</dbReference>
<feature type="compositionally biased region" description="Pro residues" evidence="1">
    <location>
        <begin position="794"/>
        <end position="806"/>
    </location>
</feature>
<dbReference type="Gene3D" id="3.40.50.300">
    <property type="entry name" value="P-loop containing nucleotide triphosphate hydrolases"/>
    <property type="match status" value="2"/>
</dbReference>
<dbReference type="Pfam" id="PF00293">
    <property type="entry name" value="NUDIX"/>
    <property type="match status" value="1"/>
</dbReference>
<feature type="compositionally biased region" description="Polar residues" evidence="1">
    <location>
        <begin position="1107"/>
        <end position="1125"/>
    </location>
</feature>